<keyword evidence="1" id="KW-0732">Signal</keyword>
<dbReference type="AlphaFoldDB" id="A0A3P3QLM7"/>
<proteinExistence type="predicted"/>
<evidence type="ECO:0000313" key="2">
    <source>
        <dbReference type="EMBL" id="RRJ21319.1"/>
    </source>
</evidence>
<dbReference type="EMBL" id="RRCF01000002">
    <property type="protein sequence ID" value="RRJ21319.1"/>
    <property type="molecule type" value="Genomic_DNA"/>
</dbReference>
<feature type="signal peptide" evidence="1">
    <location>
        <begin position="1"/>
        <end position="35"/>
    </location>
</feature>
<evidence type="ECO:0000313" key="3">
    <source>
        <dbReference type="Proteomes" id="UP000276260"/>
    </source>
</evidence>
<gene>
    <name evidence="2" type="ORF">EIK76_10605</name>
</gene>
<comment type="caution">
    <text evidence="2">The sequence shown here is derived from an EMBL/GenBank/DDBJ whole genome shotgun (WGS) entry which is preliminary data.</text>
</comment>
<dbReference type="PROSITE" id="PS51257">
    <property type="entry name" value="PROKAR_LIPOPROTEIN"/>
    <property type="match status" value="1"/>
</dbReference>
<sequence length="109" mass="11709">MIRFKLSNKTLVGRAIKVFSLVACIHLLSACSVVAEKTNILTDQQLVEYAAGATGHPIASLELLQRSASGTVTSYKVKAKNNVTFHCVLNGGNILSMGIVNPPVCNQFY</sequence>
<dbReference type="OrthoDB" id="6885719at2"/>
<accession>A0A3P3QLM7</accession>
<reference evidence="2 3" key="1">
    <citation type="submission" date="2018-11" db="EMBL/GenBank/DDBJ databases">
        <title>Draft genome analysis of Rheinheimera mesophila isolated from an industrial waste site.</title>
        <authorList>
            <person name="Yu Q."/>
            <person name="Qi Y."/>
            <person name="Zhang H."/>
            <person name="Lu Y."/>
            <person name="Pu J."/>
        </authorList>
    </citation>
    <scope>NUCLEOTIDE SEQUENCE [LARGE SCALE GENOMIC DNA]</scope>
    <source>
        <strain evidence="2 3">IITR13</strain>
    </source>
</reference>
<evidence type="ECO:0008006" key="4">
    <source>
        <dbReference type="Google" id="ProtNLM"/>
    </source>
</evidence>
<dbReference type="RefSeq" id="WP_046519026.1">
    <property type="nucleotide sequence ID" value="NZ_LAVS01000007.1"/>
</dbReference>
<keyword evidence="3" id="KW-1185">Reference proteome</keyword>
<name>A0A3P3QLM7_9GAMM</name>
<evidence type="ECO:0000256" key="1">
    <source>
        <dbReference type="SAM" id="SignalP"/>
    </source>
</evidence>
<organism evidence="2 3">
    <name type="scientific">Rheinheimera mesophila</name>
    <dbReference type="NCBI Taxonomy" id="1547515"/>
    <lineage>
        <taxon>Bacteria</taxon>
        <taxon>Pseudomonadati</taxon>
        <taxon>Pseudomonadota</taxon>
        <taxon>Gammaproteobacteria</taxon>
        <taxon>Chromatiales</taxon>
        <taxon>Chromatiaceae</taxon>
        <taxon>Rheinheimera</taxon>
    </lineage>
</organism>
<protein>
    <recommendedName>
        <fullName evidence="4">Lipoprotein</fullName>
    </recommendedName>
</protein>
<dbReference type="Proteomes" id="UP000276260">
    <property type="component" value="Unassembled WGS sequence"/>
</dbReference>
<feature type="chain" id="PRO_5018576064" description="Lipoprotein" evidence="1">
    <location>
        <begin position="36"/>
        <end position="109"/>
    </location>
</feature>